<dbReference type="Proteomes" id="UP000199518">
    <property type="component" value="Unassembled WGS sequence"/>
</dbReference>
<gene>
    <name evidence="3" type="ORF">SAMN05421753_101362</name>
</gene>
<dbReference type="OrthoDB" id="263777at2"/>
<dbReference type="InterPro" id="IPR027558">
    <property type="entry name" value="Pre_pil_HX9DG_C"/>
</dbReference>
<dbReference type="PANTHER" id="PTHR30093:SF2">
    <property type="entry name" value="TYPE II SECRETION SYSTEM PROTEIN H"/>
    <property type="match status" value="1"/>
</dbReference>
<dbReference type="AlphaFoldDB" id="A0A1I3BBL0"/>
<feature type="region of interest" description="Disordered" evidence="1">
    <location>
        <begin position="136"/>
        <end position="157"/>
    </location>
</feature>
<evidence type="ECO:0000259" key="2">
    <source>
        <dbReference type="Pfam" id="PF07596"/>
    </source>
</evidence>
<proteinExistence type="predicted"/>
<evidence type="ECO:0000313" key="3">
    <source>
        <dbReference type="EMBL" id="SFH59707.1"/>
    </source>
</evidence>
<dbReference type="SUPFAM" id="SSF54523">
    <property type="entry name" value="Pili subunits"/>
    <property type="match status" value="1"/>
</dbReference>
<organism evidence="3 4">
    <name type="scientific">Planctomicrobium piriforme</name>
    <dbReference type="NCBI Taxonomy" id="1576369"/>
    <lineage>
        <taxon>Bacteria</taxon>
        <taxon>Pseudomonadati</taxon>
        <taxon>Planctomycetota</taxon>
        <taxon>Planctomycetia</taxon>
        <taxon>Planctomycetales</taxon>
        <taxon>Planctomycetaceae</taxon>
        <taxon>Planctomicrobium</taxon>
    </lineage>
</organism>
<dbReference type="RefSeq" id="WP_139228202.1">
    <property type="nucleotide sequence ID" value="NZ_FOQD01000001.1"/>
</dbReference>
<dbReference type="PROSITE" id="PS00409">
    <property type="entry name" value="PROKAR_NTER_METHYL"/>
    <property type="match status" value="1"/>
</dbReference>
<reference evidence="4" key="1">
    <citation type="submission" date="2016-10" db="EMBL/GenBank/DDBJ databases">
        <authorList>
            <person name="Varghese N."/>
            <person name="Submissions S."/>
        </authorList>
    </citation>
    <scope>NUCLEOTIDE SEQUENCE [LARGE SCALE GENOMIC DNA]</scope>
    <source>
        <strain evidence="4">DSM 26348</strain>
    </source>
</reference>
<feature type="domain" description="DUF1559" evidence="2">
    <location>
        <begin position="35"/>
        <end position="307"/>
    </location>
</feature>
<dbReference type="InterPro" id="IPR011453">
    <property type="entry name" value="DUF1559"/>
</dbReference>
<dbReference type="EMBL" id="FOQD01000001">
    <property type="protein sequence ID" value="SFH59707.1"/>
    <property type="molecule type" value="Genomic_DNA"/>
</dbReference>
<dbReference type="Pfam" id="PF07963">
    <property type="entry name" value="N_methyl"/>
    <property type="match status" value="1"/>
</dbReference>
<dbReference type="NCBIfam" id="TIGR04294">
    <property type="entry name" value="pre_pil_HX9DG"/>
    <property type="match status" value="1"/>
</dbReference>
<keyword evidence="4" id="KW-1185">Reference proteome</keyword>
<feature type="compositionally biased region" description="Polar residues" evidence="1">
    <location>
        <begin position="145"/>
        <end position="157"/>
    </location>
</feature>
<protein>
    <submittedName>
        <fullName evidence="3">Prepilin-type N-terminal cleavage/methylation domain-containing protein</fullName>
    </submittedName>
</protein>
<evidence type="ECO:0000256" key="1">
    <source>
        <dbReference type="SAM" id="MobiDB-lite"/>
    </source>
</evidence>
<dbReference type="Pfam" id="PF07596">
    <property type="entry name" value="SBP_bac_10"/>
    <property type="match status" value="1"/>
</dbReference>
<dbReference type="NCBIfam" id="TIGR02532">
    <property type="entry name" value="IV_pilin_GFxxxE"/>
    <property type="match status" value="1"/>
</dbReference>
<dbReference type="PANTHER" id="PTHR30093">
    <property type="entry name" value="GENERAL SECRETION PATHWAY PROTEIN G"/>
    <property type="match status" value="1"/>
</dbReference>
<evidence type="ECO:0000313" key="4">
    <source>
        <dbReference type="Proteomes" id="UP000199518"/>
    </source>
</evidence>
<dbReference type="Gene3D" id="3.30.700.10">
    <property type="entry name" value="Glycoprotein, Type 4 Pilin"/>
    <property type="match status" value="1"/>
</dbReference>
<sequence length="341" mass="36742">MPFWKRRKTGFTLIELLVVIAIIAILIALLLPAVQQAREAARRSSCKNNLKQMGLALHNYHDIYNRLPMGYIDTSTDSKAKTEDGGWSWQAMVLPQLDQANLYTKFDFNAHPHGKLAPEIGNTAAGANPLDVFSCPSDVKDPTRKSGNSSPTATSTANGIVPAVATSSYVGVLGPFDALLCDQSSPATNPAFISPRAIGPFRINVCLQFRHFTDGLSNAIVVGETNALLTRNNMLYGSVVNNGGSDCTSIDEFDGGPYNHLRSCNIQLNTKSTLGKYWTAFSSQHTGGSHFVLGDGSVRFISENIDNTSTNFNDPGVTANGPYGLYQRLSAIADGQTTGEF</sequence>
<dbReference type="InterPro" id="IPR045584">
    <property type="entry name" value="Pilin-like"/>
</dbReference>
<dbReference type="STRING" id="1576369.SAMN05421753_101362"/>
<name>A0A1I3BBL0_9PLAN</name>
<dbReference type="InterPro" id="IPR012902">
    <property type="entry name" value="N_methyl_site"/>
</dbReference>
<accession>A0A1I3BBL0</accession>